<dbReference type="GO" id="GO:0000287">
    <property type="term" value="F:magnesium ion binding"/>
    <property type="evidence" value="ECO:0007669"/>
    <property type="project" value="UniProtKB-UniRule"/>
</dbReference>
<evidence type="ECO:0000313" key="15">
    <source>
        <dbReference type="Proteomes" id="UP000474718"/>
    </source>
</evidence>
<keyword evidence="10 11" id="KW-0784">Thiamine biosynthesis</keyword>
<evidence type="ECO:0000256" key="1">
    <source>
        <dbReference type="ARBA" id="ARBA00001771"/>
    </source>
</evidence>
<comment type="pathway">
    <text evidence="3 11">Cofactor biosynthesis; thiamine diphosphate biosynthesis; 4-methyl-5-(2-phosphoethyl)-thiazole from 5-(2-hydroxyethyl)-4-methylthiazole: step 1/1.</text>
</comment>
<dbReference type="GO" id="GO:0004417">
    <property type="term" value="F:hydroxyethylthiazole kinase activity"/>
    <property type="evidence" value="ECO:0007669"/>
    <property type="project" value="UniProtKB-UniRule"/>
</dbReference>
<gene>
    <name evidence="11 12" type="primary">thiM</name>
    <name evidence="12" type="ORF">GT747_12315</name>
    <name evidence="13" type="ORF">SAMN05444424_2238</name>
</gene>
<keyword evidence="8 11" id="KW-0067">ATP-binding</keyword>
<organism evidence="13 14">
    <name type="scientific">Bittarella massiliensis</name>
    <name type="common">ex Durand et al. 2017</name>
    <dbReference type="NCBI Taxonomy" id="1720313"/>
    <lineage>
        <taxon>Bacteria</taxon>
        <taxon>Bacillati</taxon>
        <taxon>Bacillota</taxon>
        <taxon>Clostridia</taxon>
        <taxon>Eubacteriales</taxon>
        <taxon>Oscillospiraceae</taxon>
        <taxon>Bittarella (ex Durand et al. 2017)</taxon>
    </lineage>
</organism>
<dbReference type="GO" id="GO:0009228">
    <property type="term" value="P:thiamine biosynthetic process"/>
    <property type="evidence" value="ECO:0007669"/>
    <property type="project" value="UniProtKB-KW"/>
</dbReference>
<dbReference type="Proteomes" id="UP000184089">
    <property type="component" value="Unassembled WGS sequence"/>
</dbReference>
<comment type="caution">
    <text evidence="13">The sequence shown here is derived from an EMBL/GenBank/DDBJ whole genome shotgun (WGS) entry which is preliminary data.</text>
</comment>
<evidence type="ECO:0000256" key="10">
    <source>
        <dbReference type="ARBA" id="ARBA00022977"/>
    </source>
</evidence>
<dbReference type="GO" id="GO:0009229">
    <property type="term" value="P:thiamine diphosphate biosynthetic process"/>
    <property type="evidence" value="ECO:0007669"/>
    <property type="project" value="UniProtKB-UniRule"/>
</dbReference>
<evidence type="ECO:0000256" key="2">
    <source>
        <dbReference type="ARBA" id="ARBA00001946"/>
    </source>
</evidence>
<keyword evidence="5 11" id="KW-0479">Metal-binding</keyword>
<feature type="binding site" evidence="11">
    <location>
        <position position="41"/>
    </location>
    <ligand>
        <name>substrate</name>
    </ligand>
</feature>
<comment type="cofactor">
    <cofactor evidence="2 11">
        <name>Mg(2+)</name>
        <dbReference type="ChEBI" id="CHEBI:18420"/>
    </cofactor>
</comment>
<evidence type="ECO:0000313" key="12">
    <source>
        <dbReference type="EMBL" id="MZL70532.1"/>
    </source>
</evidence>
<dbReference type="RefSeq" id="WP_044992973.1">
    <property type="nucleotide sequence ID" value="NZ_FQVY01000003.1"/>
</dbReference>
<keyword evidence="7 11" id="KW-0418">Kinase</keyword>
<feature type="binding site" evidence="11">
    <location>
        <position position="170"/>
    </location>
    <ligand>
        <name>ATP</name>
        <dbReference type="ChEBI" id="CHEBI:30616"/>
    </ligand>
</feature>
<dbReference type="PIRSF" id="PIRSF000513">
    <property type="entry name" value="Thz_kinase"/>
    <property type="match status" value="1"/>
</dbReference>
<dbReference type="EMBL" id="FQVY01000003">
    <property type="protein sequence ID" value="SHG35924.1"/>
    <property type="molecule type" value="Genomic_DNA"/>
</dbReference>
<feature type="binding site" evidence="11">
    <location>
        <position position="117"/>
    </location>
    <ligand>
        <name>ATP</name>
        <dbReference type="ChEBI" id="CHEBI:30616"/>
    </ligand>
</feature>
<evidence type="ECO:0000256" key="8">
    <source>
        <dbReference type="ARBA" id="ARBA00022840"/>
    </source>
</evidence>
<dbReference type="EMBL" id="WWVX01000008">
    <property type="protein sequence ID" value="MZL70532.1"/>
    <property type="molecule type" value="Genomic_DNA"/>
</dbReference>
<reference evidence="12 15" key="3">
    <citation type="journal article" date="2019" name="Nat. Med.">
        <title>A library of human gut bacterial isolates paired with longitudinal multiomics data enables mechanistic microbiome research.</title>
        <authorList>
            <person name="Poyet M."/>
            <person name="Groussin M."/>
            <person name="Gibbons S.M."/>
            <person name="Avila-Pacheco J."/>
            <person name="Jiang X."/>
            <person name="Kearney S.M."/>
            <person name="Perrotta A.R."/>
            <person name="Berdy B."/>
            <person name="Zhao S."/>
            <person name="Lieberman T.D."/>
            <person name="Swanson P.K."/>
            <person name="Smith M."/>
            <person name="Roesemann S."/>
            <person name="Alexander J.E."/>
            <person name="Rich S.A."/>
            <person name="Livny J."/>
            <person name="Vlamakis H."/>
            <person name="Clish C."/>
            <person name="Bullock K."/>
            <person name="Deik A."/>
            <person name="Scott J."/>
            <person name="Pierce K.A."/>
            <person name="Xavier R.J."/>
            <person name="Alm E.J."/>
        </authorList>
    </citation>
    <scope>NUCLEOTIDE SEQUENCE [LARGE SCALE GENOMIC DNA]</scope>
    <source>
        <strain evidence="12 15">BIOML-A2</strain>
    </source>
</reference>
<keyword evidence="15" id="KW-1185">Reference proteome</keyword>
<evidence type="ECO:0000313" key="13">
    <source>
        <dbReference type="EMBL" id="SHG35924.1"/>
    </source>
</evidence>
<evidence type="ECO:0000256" key="9">
    <source>
        <dbReference type="ARBA" id="ARBA00022842"/>
    </source>
</evidence>
<comment type="function">
    <text evidence="11">Catalyzes the phosphorylation of the hydroxyl group of 4-methyl-5-beta-hydroxyethylthiazole (THZ).</text>
</comment>
<evidence type="ECO:0000256" key="5">
    <source>
        <dbReference type="ARBA" id="ARBA00022723"/>
    </source>
</evidence>
<evidence type="ECO:0000256" key="3">
    <source>
        <dbReference type="ARBA" id="ARBA00004868"/>
    </source>
</evidence>
<reference evidence="14" key="2">
    <citation type="submission" date="2016-11" db="EMBL/GenBank/DDBJ databases">
        <authorList>
            <person name="Jaros S."/>
            <person name="Januszkiewicz K."/>
            <person name="Wedrychowicz H."/>
        </authorList>
    </citation>
    <scope>NUCLEOTIDE SEQUENCE [LARGE SCALE GENOMIC DNA]</scope>
    <source>
        <strain evidence="14">DSM 4029</strain>
    </source>
</reference>
<dbReference type="PRINTS" id="PR01099">
    <property type="entry name" value="HYETHTZKNASE"/>
</dbReference>
<evidence type="ECO:0000256" key="6">
    <source>
        <dbReference type="ARBA" id="ARBA00022741"/>
    </source>
</evidence>
<sequence length="280" mass="29060">MLGQYLNALREQGPLIHCITNTVTMNDCANALLAVGGSPIMADDPDEVAEIAALAGGVVLNIGTLRRQNLNAFYGAGREAVRRGIPVVLDPVGAGASRLRTETARGLWKELPLAAIRCNLSELRALLGEGGGARGVDAAPEDLAASASLRERAAQIGALARRAQTMVAVTGEVDFVSDGVRTFAIRGGHPLMARVTGTGCMLTAVTGAFLAASPQQPLEAAAAAVCAMGLCGARAHRRLLEKTGREGTGSYRVLLMDELACLTGGELDGGEDIEIFERAD</sequence>
<evidence type="ECO:0000313" key="14">
    <source>
        <dbReference type="Proteomes" id="UP000184089"/>
    </source>
</evidence>
<keyword evidence="6 11" id="KW-0547">Nucleotide-binding</keyword>
<dbReference type="Pfam" id="PF02110">
    <property type="entry name" value="HK"/>
    <property type="match status" value="1"/>
</dbReference>
<keyword evidence="9 11" id="KW-0460">Magnesium</keyword>
<dbReference type="HAMAP" id="MF_00228">
    <property type="entry name" value="Thz_kinase"/>
    <property type="match status" value="1"/>
</dbReference>
<dbReference type="CDD" id="cd01170">
    <property type="entry name" value="THZ_kinase"/>
    <property type="match status" value="1"/>
</dbReference>
<reference evidence="13" key="1">
    <citation type="submission" date="2016-11" db="EMBL/GenBank/DDBJ databases">
        <authorList>
            <person name="Varghese N."/>
            <person name="Submissions S."/>
        </authorList>
    </citation>
    <scope>NUCLEOTIDE SEQUENCE</scope>
    <source>
        <strain evidence="13">DSM 4029</strain>
    </source>
</reference>
<dbReference type="InterPro" id="IPR029056">
    <property type="entry name" value="Ribokinase-like"/>
</dbReference>
<keyword evidence="4 11" id="KW-0808">Transferase</keyword>
<name>A0AAQ1MES9_9FIRM</name>
<evidence type="ECO:0000256" key="11">
    <source>
        <dbReference type="HAMAP-Rule" id="MF_00228"/>
    </source>
</evidence>
<protein>
    <recommendedName>
        <fullName evidence="11">Hydroxyethylthiazole kinase</fullName>
        <ecNumber evidence="11">2.7.1.50</ecNumber>
    </recommendedName>
    <alternativeName>
        <fullName evidence="11">4-methyl-5-beta-hydroxyethylthiazole kinase</fullName>
        <shortName evidence="11">TH kinase</shortName>
        <shortName evidence="11">Thz kinase</shortName>
    </alternativeName>
</protein>
<dbReference type="EC" id="2.7.1.50" evidence="11"/>
<comment type="similarity">
    <text evidence="11">Belongs to the Thz kinase family.</text>
</comment>
<proteinExistence type="inferred from homology"/>
<evidence type="ECO:0000256" key="7">
    <source>
        <dbReference type="ARBA" id="ARBA00022777"/>
    </source>
</evidence>
<dbReference type="GO" id="GO:0005524">
    <property type="term" value="F:ATP binding"/>
    <property type="evidence" value="ECO:0007669"/>
    <property type="project" value="UniProtKB-UniRule"/>
</dbReference>
<comment type="catalytic activity">
    <reaction evidence="1 11">
        <text>5-(2-hydroxyethyl)-4-methylthiazole + ATP = 4-methyl-5-(2-phosphooxyethyl)-thiazole + ADP + H(+)</text>
        <dbReference type="Rhea" id="RHEA:24212"/>
        <dbReference type="ChEBI" id="CHEBI:15378"/>
        <dbReference type="ChEBI" id="CHEBI:17957"/>
        <dbReference type="ChEBI" id="CHEBI:30616"/>
        <dbReference type="ChEBI" id="CHEBI:58296"/>
        <dbReference type="ChEBI" id="CHEBI:456216"/>
        <dbReference type="EC" id="2.7.1.50"/>
    </reaction>
</comment>
<dbReference type="SUPFAM" id="SSF53613">
    <property type="entry name" value="Ribokinase-like"/>
    <property type="match status" value="1"/>
</dbReference>
<dbReference type="NCBIfam" id="NF006830">
    <property type="entry name" value="PRK09355.1"/>
    <property type="match status" value="1"/>
</dbReference>
<dbReference type="InterPro" id="IPR000417">
    <property type="entry name" value="Hyethyz_kinase"/>
</dbReference>
<dbReference type="Gene3D" id="3.40.1190.20">
    <property type="match status" value="1"/>
</dbReference>
<dbReference type="AlphaFoldDB" id="A0AAQ1MES9"/>
<evidence type="ECO:0000256" key="4">
    <source>
        <dbReference type="ARBA" id="ARBA00022679"/>
    </source>
</evidence>
<dbReference type="Proteomes" id="UP000474718">
    <property type="component" value="Unassembled WGS sequence"/>
</dbReference>
<feature type="binding site" evidence="11">
    <location>
        <position position="197"/>
    </location>
    <ligand>
        <name>substrate</name>
    </ligand>
</feature>
<accession>A0AAQ1MES9</accession>